<reference evidence="1" key="1">
    <citation type="journal article" date="2023" name="Mol. Biol. Evol.">
        <title>Third-Generation Sequencing Reveals the Adaptive Role of the Epigenome in Three Deep-Sea Polychaetes.</title>
        <authorList>
            <person name="Perez M."/>
            <person name="Aroh O."/>
            <person name="Sun Y."/>
            <person name="Lan Y."/>
            <person name="Juniper S.K."/>
            <person name="Young C.R."/>
            <person name="Angers B."/>
            <person name="Qian P.Y."/>
        </authorList>
    </citation>
    <scope>NUCLEOTIDE SEQUENCE</scope>
    <source>
        <strain evidence="1">R07B-5</strain>
    </source>
</reference>
<accession>A0AAD9NA47</accession>
<comment type="caution">
    <text evidence="1">The sequence shown here is derived from an EMBL/GenBank/DDBJ whole genome shotgun (WGS) entry which is preliminary data.</text>
</comment>
<gene>
    <name evidence="1" type="ORF">NP493_1634g00020</name>
</gene>
<name>A0AAD9NA47_RIDPI</name>
<organism evidence="1 2">
    <name type="scientific">Ridgeia piscesae</name>
    <name type="common">Tubeworm</name>
    <dbReference type="NCBI Taxonomy" id="27915"/>
    <lineage>
        <taxon>Eukaryota</taxon>
        <taxon>Metazoa</taxon>
        <taxon>Spiralia</taxon>
        <taxon>Lophotrochozoa</taxon>
        <taxon>Annelida</taxon>
        <taxon>Polychaeta</taxon>
        <taxon>Sedentaria</taxon>
        <taxon>Canalipalpata</taxon>
        <taxon>Sabellida</taxon>
        <taxon>Siboglinidae</taxon>
        <taxon>Ridgeia</taxon>
    </lineage>
</organism>
<sequence>MTVSRSSSLSSTTNSWPCGTHRSNGVHKCSLIQLLLLLIFSLKYSMTLTPRYPLSSATILKTTIGQLLLLLNLSRLAPCYMTFNNHQASTCAMVNVSQVPNFQGLIFDPSDETFDIIFL</sequence>
<keyword evidence="2" id="KW-1185">Reference proteome</keyword>
<dbReference type="Proteomes" id="UP001209878">
    <property type="component" value="Unassembled WGS sequence"/>
</dbReference>
<proteinExistence type="predicted"/>
<protein>
    <submittedName>
        <fullName evidence="1">Uncharacterized protein</fullName>
    </submittedName>
</protein>
<evidence type="ECO:0000313" key="2">
    <source>
        <dbReference type="Proteomes" id="UP001209878"/>
    </source>
</evidence>
<evidence type="ECO:0000313" key="1">
    <source>
        <dbReference type="EMBL" id="KAK2160631.1"/>
    </source>
</evidence>
<dbReference type="EMBL" id="JAODUO010001634">
    <property type="protein sequence ID" value="KAK2160631.1"/>
    <property type="molecule type" value="Genomic_DNA"/>
</dbReference>
<dbReference type="AlphaFoldDB" id="A0AAD9NA47"/>